<dbReference type="InterPro" id="IPR017970">
    <property type="entry name" value="Homeobox_CS"/>
</dbReference>
<dbReference type="GO" id="GO:0045944">
    <property type="term" value="P:positive regulation of transcription by RNA polymerase II"/>
    <property type="evidence" value="ECO:0007669"/>
    <property type="project" value="TreeGrafter"/>
</dbReference>
<dbReference type="GO" id="GO:0005654">
    <property type="term" value="C:nucleoplasm"/>
    <property type="evidence" value="ECO:0007669"/>
    <property type="project" value="TreeGrafter"/>
</dbReference>
<dbReference type="GO" id="GO:0048513">
    <property type="term" value="P:animal organ development"/>
    <property type="evidence" value="ECO:0007669"/>
    <property type="project" value="UniProtKB-ARBA"/>
</dbReference>
<dbReference type="PROSITE" id="PS50071">
    <property type="entry name" value="HOMEOBOX_2"/>
    <property type="match status" value="1"/>
</dbReference>
<sequence>MSSPFFMKASNSAVNANYYQSGFYVPQVDQTGQYQTFSAPQTSPTYSPSTSPLEQLTYSTPYITHHTTYPSDYPTVPQHYNSNQNTQSMMFENYYPYHAVTPYVMGYELNNSGYCPPPVTSELVDRFHQEDTKPHINSLMPCTRSLDEKEIDKDNNQSPSVNHSLVGPPTQTAAIFAWMKRNHPPTESKRTRTAYTRHQTLELEKEFHFNRYLTRRRRIEIATLLSLSERQIKIWFQNRRMKWKKDNNLKTMSQVDAVAM</sequence>
<dbReference type="PANTHER" id="PTHR45771:SF6">
    <property type="entry name" value="HOMEOTIC PROTEIN SEX COMBS REDUCED"/>
    <property type="match status" value="1"/>
</dbReference>
<keyword evidence="3 6" id="KW-0238">DNA-binding</keyword>
<dbReference type="AlphaFoldDB" id="A0A5P8I4K0"/>
<evidence type="ECO:0000256" key="1">
    <source>
        <dbReference type="ARBA" id="ARBA00004123"/>
    </source>
</evidence>
<dbReference type="SMART" id="SM00389">
    <property type="entry name" value="HOX"/>
    <property type="match status" value="1"/>
</dbReference>
<dbReference type="GO" id="GO:0000978">
    <property type="term" value="F:RNA polymerase II cis-regulatory region sequence-specific DNA binding"/>
    <property type="evidence" value="ECO:0007669"/>
    <property type="project" value="TreeGrafter"/>
</dbReference>
<dbReference type="SUPFAM" id="SSF46689">
    <property type="entry name" value="Homeodomain-like"/>
    <property type="match status" value="1"/>
</dbReference>
<dbReference type="CDD" id="cd00086">
    <property type="entry name" value="homeodomain"/>
    <property type="match status" value="1"/>
</dbReference>
<keyword evidence="5 6" id="KW-0539">Nucleus</keyword>
<name>A0A5P8I4K0_HOFMI</name>
<dbReference type="Pfam" id="PF00046">
    <property type="entry name" value="Homeodomain"/>
    <property type="match status" value="1"/>
</dbReference>
<protein>
    <submittedName>
        <fullName evidence="10">CentHox protein</fullName>
    </submittedName>
</protein>
<dbReference type="InterPro" id="IPR001356">
    <property type="entry name" value="HD"/>
</dbReference>
<feature type="domain" description="Homeobox" evidence="9">
    <location>
        <begin position="186"/>
        <end position="246"/>
    </location>
</feature>
<comment type="similarity">
    <text evidence="8">Belongs to the Antp homeobox family.</text>
</comment>
<dbReference type="PRINTS" id="PR00025">
    <property type="entry name" value="ANTENNAPEDIA"/>
</dbReference>
<dbReference type="GO" id="GO:0009952">
    <property type="term" value="P:anterior/posterior pattern specification"/>
    <property type="evidence" value="ECO:0007669"/>
    <property type="project" value="TreeGrafter"/>
</dbReference>
<evidence type="ECO:0000256" key="6">
    <source>
        <dbReference type="PROSITE-ProRule" id="PRU00108"/>
    </source>
</evidence>
<dbReference type="InterPro" id="IPR020479">
    <property type="entry name" value="HD_metazoa"/>
</dbReference>
<dbReference type="Gene3D" id="1.10.10.60">
    <property type="entry name" value="Homeodomain-like"/>
    <property type="match status" value="1"/>
</dbReference>
<evidence type="ECO:0000256" key="7">
    <source>
        <dbReference type="RuleBase" id="RU000682"/>
    </source>
</evidence>
<organism evidence="10">
    <name type="scientific">Hofstenia miamia</name>
    <name type="common">Three-banded panther worm</name>
    <dbReference type="NCBI Taxonomy" id="442651"/>
    <lineage>
        <taxon>Eukaryota</taxon>
        <taxon>Metazoa</taxon>
        <taxon>Xenacoelomorpha</taxon>
        <taxon>Acoelomorpha</taxon>
        <taxon>Acoela</taxon>
        <taxon>Hofsteniidae</taxon>
        <taxon>Hofstenia</taxon>
    </lineage>
</organism>
<evidence type="ECO:0000259" key="9">
    <source>
        <dbReference type="PROSITE" id="PS50071"/>
    </source>
</evidence>
<evidence type="ECO:0000256" key="8">
    <source>
        <dbReference type="RuleBase" id="RU004442"/>
    </source>
</evidence>
<evidence type="ECO:0000313" key="10">
    <source>
        <dbReference type="EMBL" id="QFQ66880.1"/>
    </source>
</evidence>
<dbReference type="PROSITE" id="PS00027">
    <property type="entry name" value="HOMEOBOX_1"/>
    <property type="match status" value="1"/>
</dbReference>
<reference evidence="10" key="1">
    <citation type="journal article" date="2019" name="PLoS Genet.">
        <title>A small set of conserved genes, including sp5 and Hox, are activated by Wnt signaling in the posterior of planarians and acoels.</title>
        <authorList>
            <person name="Tewari A.G."/>
            <person name="Owen J.H."/>
            <person name="Petersen C.P."/>
            <person name="Wagner D.E."/>
            <person name="Reddien P.W."/>
        </authorList>
    </citation>
    <scope>NUCLEOTIDE SEQUENCE</scope>
</reference>
<evidence type="ECO:0000256" key="2">
    <source>
        <dbReference type="ARBA" id="ARBA00022473"/>
    </source>
</evidence>
<dbReference type="InterPro" id="IPR009057">
    <property type="entry name" value="Homeodomain-like_sf"/>
</dbReference>
<dbReference type="GO" id="GO:0000981">
    <property type="term" value="F:DNA-binding transcription factor activity, RNA polymerase II-specific"/>
    <property type="evidence" value="ECO:0007669"/>
    <property type="project" value="InterPro"/>
</dbReference>
<comment type="subcellular location">
    <subcellularLocation>
        <location evidence="1 6 7">Nucleus</location>
    </subcellularLocation>
</comment>
<evidence type="ECO:0000256" key="5">
    <source>
        <dbReference type="ARBA" id="ARBA00023242"/>
    </source>
</evidence>
<keyword evidence="2" id="KW-0217">Developmental protein</keyword>
<evidence type="ECO:0000256" key="4">
    <source>
        <dbReference type="ARBA" id="ARBA00023155"/>
    </source>
</evidence>
<proteinExistence type="evidence at transcript level"/>
<dbReference type="PANTHER" id="PTHR45771">
    <property type="entry name" value="HOMEOTIC PROTEIN DEFORMED"/>
    <property type="match status" value="1"/>
</dbReference>
<dbReference type="EMBL" id="MN275822">
    <property type="protein sequence ID" value="QFQ66880.1"/>
    <property type="molecule type" value="mRNA"/>
</dbReference>
<keyword evidence="4 6" id="KW-0371">Homeobox</keyword>
<evidence type="ECO:0000256" key="3">
    <source>
        <dbReference type="ARBA" id="ARBA00023125"/>
    </source>
</evidence>
<dbReference type="FunFam" id="1.10.10.60:FF:000176">
    <property type="entry name" value="pancreas/duodenum homeobox protein 1"/>
    <property type="match status" value="1"/>
</dbReference>
<feature type="DNA-binding region" description="Homeobox" evidence="6">
    <location>
        <begin position="188"/>
        <end position="247"/>
    </location>
</feature>
<dbReference type="InterPro" id="IPR050609">
    <property type="entry name" value="Antp_homeobox_Deformed_sf"/>
</dbReference>
<dbReference type="InterPro" id="IPR017995">
    <property type="entry name" value="Homeobox_antennapedia"/>
</dbReference>
<dbReference type="PRINTS" id="PR00024">
    <property type="entry name" value="HOMEOBOX"/>
</dbReference>
<accession>A0A5P8I4K0</accession>